<feature type="domain" description="Sodium/calcium exchanger membrane region" evidence="9">
    <location>
        <begin position="113"/>
        <end position="252"/>
    </location>
</feature>
<evidence type="ECO:0000313" key="11">
    <source>
        <dbReference type="Proteomes" id="UP001212997"/>
    </source>
</evidence>
<proteinExistence type="inferred from homology"/>
<dbReference type="PANTHER" id="PTHR12266">
    <property type="entry name" value="NA+/CA2+ K+ INDEPENDENT EXCHANGER"/>
    <property type="match status" value="1"/>
</dbReference>
<evidence type="ECO:0000256" key="3">
    <source>
        <dbReference type="ARBA" id="ARBA00022448"/>
    </source>
</evidence>
<dbReference type="EMBL" id="JANAWD010000511">
    <property type="protein sequence ID" value="KAJ3478439.1"/>
    <property type="molecule type" value="Genomic_DNA"/>
</dbReference>
<feature type="transmembrane region" description="Helical" evidence="8">
    <location>
        <begin position="240"/>
        <end position="257"/>
    </location>
</feature>
<evidence type="ECO:0000256" key="8">
    <source>
        <dbReference type="SAM" id="Phobius"/>
    </source>
</evidence>
<keyword evidence="3" id="KW-0813">Transport</keyword>
<feature type="transmembrane region" description="Helical" evidence="8">
    <location>
        <begin position="769"/>
        <end position="787"/>
    </location>
</feature>
<keyword evidence="6 8" id="KW-0472">Membrane</keyword>
<feature type="compositionally biased region" description="Polar residues" evidence="7">
    <location>
        <begin position="295"/>
        <end position="312"/>
    </location>
</feature>
<organism evidence="10 11">
    <name type="scientific">Meripilus lineatus</name>
    <dbReference type="NCBI Taxonomy" id="2056292"/>
    <lineage>
        <taxon>Eukaryota</taxon>
        <taxon>Fungi</taxon>
        <taxon>Dikarya</taxon>
        <taxon>Basidiomycota</taxon>
        <taxon>Agaricomycotina</taxon>
        <taxon>Agaricomycetes</taxon>
        <taxon>Polyporales</taxon>
        <taxon>Meripilaceae</taxon>
        <taxon>Meripilus</taxon>
    </lineage>
</organism>
<evidence type="ECO:0000313" key="10">
    <source>
        <dbReference type="EMBL" id="KAJ3478439.1"/>
    </source>
</evidence>
<reference evidence="10" key="1">
    <citation type="submission" date="2022-07" db="EMBL/GenBank/DDBJ databases">
        <title>Genome Sequence of Physisporinus lineatus.</title>
        <authorList>
            <person name="Buettner E."/>
        </authorList>
    </citation>
    <scope>NUCLEOTIDE SEQUENCE</scope>
    <source>
        <strain evidence="10">VT162</strain>
    </source>
</reference>
<sequence length="794" mass="87087">MFGLPKVFFIITIFANCLIWSQSRYAQLKRPGAHLTSTGGLVTRAFFDVQPLGSNVSLAEKHCNPIRFPPQDQCSLVQDRCPTSETFLSIPYLQDYFCTIPQFRPLAFATLLIWAIFLFSTLGISASDFFCPNLHTLSLILGLDENVAGVTFLAFGNGSPDVFSTFSAMRADSGGLAMGELLGAAAFVTSCVVGSMCIIKPFRVEKGPFLRDVGFFTFAVILVLFVLWDSKLEEWEAAGLVILYLIYVTVVVVGSYVERRREKIRRQNSLMRDEYREDVVPYHDDPSDNTHLAPPSNTLQPVPYSRSRSISTPGPPRLGLVLPPRPHTRSPSPHVSQPPSPHPNHMPSFSLIGALEFRRVVTSLQQQASIASLSQFTTTPVTPYSAGHYHHHTFPRNGNSGGTRSRTPSLPFLEGRDREVYDASFGLPLNDRSPPQIPEQPLLELDVPSQIPIISVTPEGRPASLVDTETETETELSQSAYSQHHSKRKRVWRRLGKIFHILFPTLHDFKSKSFLGKIAALFAAPAVLALTLTLPVVITSYDGPSEAEEKLLNVNSSAASIHGDGNGYGVGSMVATADGRLVDFEEEGVERTLVAEEEVELELHELKFNKWLMAVQCVFGPMFCIAVLFDGVQNEPWLLLAAAVTGLTCAIIVAVFAHHGDGVAARLVRCSMGFMVAMVWIMAIADEVVEVLTVFAPIMGFSACFGGPMLNILLGIGISGTYVIRQNNGAPYLLPFSTTLVITSTGLLVLLLATLLFVPWNGYYLTRTWGVVLIVAYMALMIANVVVEITTVSS</sequence>
<dbReference type="Gene3D" id="1.20.1420.30">
    <property type="entry name" value="NCX, central ion-binding region"/>
    <property type="match status" value="2"/>
</dbReference>
<dbReference type="InterPro" id="IPR051359">
    <property type="entry name" value="CaCA_antiporter"/>
</dbReference>
<protein>
    <recommendedName>
        <fullName evidence="9">Sodium/calcium exchanger membrane region domain-containing protein</fullName>
    </recommendedName>
</protein>
<feature type="transmembrane region" description="Helical" evidence="8">
    <location>
        <begin position="663"/>
        <end position="684"/>
    </location>
</feature>
<comment type="similarity">
    <text evidence="2">Belongs to the Ca(2+):cation antiporter (CaCA) (TC 2.A.19) family.</text>
</comment>
<evidence type="ECO:0000256" key="7">
    <source>
        <dbReference type="SAM" id="MobiDB-lite"/>
    </source>
</evidence>
<feature type="transmembrane region" description="Helical" evidence="8">
    <location>
        <begin position="518"/>
        <end position="538"/>
    </location>
</feature>
<dbReference type="Pfam" id="PF01699">
    <property type="entry name" value="Na_Ca_ex"/>
    <property type="match status" value="1"/>
</dbReference>
<feature type="transmembrane region" description="Helical" evidence="8">
    <location>
        <begin position="736"/>
        <end position="757"/>
    </location>
</feature>
<feature type="transmembrane region" description="Helical" evidence="8">
    <location>
        <begin position="611"/>
        <end position="629"/>
    </location>
</feature>
<dbReference type="GO" id="GO:0008324">
    <property type="term" value="F:monoatomic cation transmembrane transporter activity"/>
    <property type="evidence" value="ECO:0007669"/>
    <property type="project" value="TreeGrafter"/>
</dbReference>
<keyword evidence="4 8" id="KW-0812">Transmembrane</keyword>
<keyword evidence="5 8" id="KW-1133">Transmembrane helix</keyword>
<feature type="transmembrane region" description="Helical" evidence="8">
    <location>
        <begin position="181"/>
        <end position="202"/>
    </location>
</feature>
<dbReference type="InterPro" id="IPR004837">
    <property type="entry name" value="NaCa_Exmemb"/>
</dbReference>
<feature type="transmembrane region" description="Helical" evidence="8">
    <location>
        <begin position="636"/>
        <end position="657"/>
    </location>
</feature>
<dbReference type="Proteomes" id="UP001212997">
    <property type="component" value="Unassembled WGS sequence"/>
</dbReference>
<feature type="transmembrane region" description="Helical" evidence="8">
    <location>
        <begin position="691"/>
        <end position="724"/>
    </location>
</feature>
<evidence type="ECO:0000256" key="6">
    <source>
        <dbReference type="ARBA" id="ARBA00023136"/>
    </source>
</evidence>
<accession>A0AAD5UUW3</accession>
<dbReference type="PANTHER" id="PTHR12266:SF0">
    <property type="entry name" value="MITOCHONDRIAL SODIUM_CALCIUM EXCHANGER PROTEIN"/>
    <property type="match status" value="1"/>
</dbReference>
<evidence type="ECO:0000256" key="2">
    <source>
        <dbReference type="ARBA" id="ARBA00008170"/>
    </source>
</evidence>
<name>A0AAD5UUW3_9APHY</name>
<evidence type="ECO:0000259" key="9">
    <source>
        <dbReference type="Pfam" id="PF01699"/>
    </source>
</evidence>
<feature type="transmembrane region" description="Helical" evidence="8">
    <location>
        <begin position="209"/>
        <end position="228"/>
    </location>
</feature>
<dbReference type="GO" id="GO:0006874">
    <property type="term" value="P:intracellular calcium ion homeostasis"/>
    <property type="evidence" value="ECO:0007669"/>
    <property type="project" value="TreeGrafter"/>
</dbReference>
<dbReference type="GO" id="GO:0016020">
    <property type="term" value="C:membrane"/>
    <property type="evidence" value="ECO:0007669"/>
    <property type="project" value="UniProtKB-SubCell"/>
</dbReference>
<comment type="caution">
    <text evidence="10">The sequence shown here is derived from an EMBL/GenBank/DDBJ whole genome shotgun (WGS) entry which is preliminary data.</text>
</comment>
<evidence type="ECO:0000256" key="5">
    <source>
        <dbReference type="ARBA" id="ARBA00022989"/>
    </source>
</evidence>
<gene>
    <name evidence="10" type="ORF">NLI96_g9756</name>
</gene>
<evidence type="ECO:0000256" key="4">
    <source>
        <dbReference type="ARBA" id="ARBA00022692"/>
    </source>
</evidence>
<feature type="transmembrane region" description="Helical" evidence="8">
    <location>
        <begin position="106"/>
        <end position="126"/>
    </location>
</feature>
<feature type="region of interest" description="Disordered" evidence="7">
    <location>
        <begin position="280"/>
        <end position="347"/>
    </location>
</feature>
<evidence type="ECO:0000256" key="1">
    <source>
        <dbReference type="ARBA" id="ARBA00004141"/>
    </source>
</evidence>
<comment type="subcellular location">
    <subcellularLocation>
        <location evidence="1">Membrane</location>
        <topology evidence="1">Multi-pass membrane protein</topology>
    </subcellularLocation>
</comment>
<dbReference type="InterPro" id="IPR044880">
    <property type="entry name" value="NCX_ion-bd_dom_sf"/>
</dbReference>
<dbReference type="AlphaFoldDB" id="A0AAD5UUW3"/>
<keyword evidence="11" id="KW-1185">Reference proteome</keyword>